<evidence type="ECO:0000313" key="2">
    <source>
        <dbReference type="Proteomes" id="UP000323720"/>
    </source>
</evidence>
<sequence length="260" mass="30266">MIRKNYKEAFAVDEKSYAERKLDDNYTPHPFQLNNYSYYEPKLIPDFYIKYFTRELLFDLHILDAKDFLQYHYDYCDNPELYFSVLELEIVPKINEIIENAEVCLEASGDYYKEIKLEDGFVETEGVIKNSQYEYSLMFHMAGLDKLQNNLIKRSELISSFLTAYIDNRAVKPLKWIGRPSQLAIIVRELIDQGYMEADKRNGEINCASLSRDLMQAFTIAESDSPKTIEIYLSNGSKRYTNAKTIFDGAGFSLPPADFT</sequence>
<dbReference type="EMBL" id="VSKK01000001">
    <property type="protein sequence ID" value="TYB79163.1"/>
    <property type="molecule type" value="Genomic_DNA"/>
</dbReference>
<comment type="caution">
    <text evidence="1">The sequence shown here is derived from an EMBL/GenBank/DDBJ whole genome shotgun (WGS) entry which is preliminary data.</text>
</comment>
<protein>
    <submittedName>
        <fullName evidence="1">Uncharacterized protein</fullName>
    </submittedName>
</protein>
<dbReference type="Proteomes" id="UP000323720">
    <property type="component" value="Unassembled WGS sequence"/>
</dbReference>
<dbReference type="OrthoDB" id="1330403at2"/>
<reference evidence="1 2" key="1">
    <citation type="submission" date="2019-08" db="EMBL/GenBank/DDBJ databases">
        <title>Genomes of Antarctic Bizionia species.</title>
        <authorList>
            <person name="Bowman J.P."/>
        </authorList>
    </citation>
    <scope>NUCLEOTIDE SEQUENCE [LARGE SCALE GENOMIC DNA]</scope>
    <source>
        <strain evidence="1 2">ADA-4</strain>
    </source>
</reference>
<evidence type="ECO:0000313" key="1">
    <source>
        <dbReference type="EMBL" id="TYB79163.1"/>
    </source>
</evidence>
<name>A0A5D0RCP6_9FLAO</name>
<dbReference type="RefSeq" id="WP_148402900.1">
    <property type="nucleotide sequence ID" value="NZ_VSKK01000001.1"/>
</dbReference>
<accession>A0A5D0RCP6</accession>
<organism evidence="1 2">
    <name type="scientific">Bizionia myxarmorum</name>
    <dbReference type="NCBI Taxonomy" id="291186"/>
    <lineage>
        <taxon>Bacteria</taxon>
        <taxon>Pseudomonadati</taxon>
        <taxon>Bacteroidota</taxon>
        <taxon>Flavobacteriia</taxon>
        <taxon>Flavobacteriales</taxon>
        <taxon>Flavobacteriaceae</taxon>
        <taxon>Bizionia</taxon>
    </lineage>
</organism>
<proteinExistence type="predicted"/>
<dbReference type="AlphaFoldDB" id="A0A5D0RCP6"/>
<gene>
    <name evidence="1" type="ORF">ES674_05150</name>
</gene>
<keyword evidence="2" id="KW-1185">Reference proteome</keyword>